<dbReference type="InterPro" id="IPR006058">
    <property type="entry name" value="2Fe2S_fd_BS"/>
</dbReference>
<dbReference type="InterPro" id="IPR036884">
    <property type="entry name" value="2Fe-2S-bd_dom_sf"/>
</dbReference>
<keyword evidence="4" id="KW-0408">Iron</keyword>
<evidence type="ECO:0000256" key="5">
    <source>
        <dbReference type="ARBA" id="ARBA00023014"/>
    </source>
</evidence>
<reference evidence="8 9" key="1">
    <citation type="submission" date="2016-11" db="EMBL/GenBank/DDBJ databases">
        <authorList>
            <person name="Jaros S."/>
            <person name="Januszkiewicz K."/>
            <person name="Wedrychowicz H."/>
        </authorList>
    </citation>
    <scope>NUCLEOTIDE SEQUENCE [LARGE SCALE GENOMIC DNA]</scope>
    <source>
        <strain evidence="8 9">DSM 17477</strain>
    </source>
</reference>
<dbReference type="InterPro" id="IPR002888">
    <property type="entry name" value="2Fe-2S-bd"/>
</dbReference>
<dbReference type="InterPro" id="IPR001041">
    <property type="entry name" value="2Fe-2S_ferredoxin-type"/>
</dbReference>
<comment type="pathway">
    <text evidence="6">Alkaloid degradation; nicotine degradation.</text>
</comment>
<dbReference type="Gene3D" id="3.10.20.30">
    <property type="match status" value="1"/>
</dbReference>
<keyword evidence="3" id="KW-0560">Oxidoreductase</keyword>
<dbReference type="CDD" id="cd00207">
    <property type="entry name" value="fer2"/>
    <property type="match status" value="1"/>
</dbReference>
<dbReference type="PANTHER" id="PTHR44379">
    <property type="entry name" value="OXIDOREDUCTASE WITH IRON-SULFUR SUBUNIT"/>
    <property type="match status" value="1"/>
</dbReference>
<evidence type="ECO:0000256" key="4">
    <source>
        <dbReference type="ARBA" id="ARBA00023004"/>
    </source>
</evidence>
<dbReference type="Proteomes" id="UP000184052">
    <property type="component" value="Unassembled WGS sequence"/>
</dbReference>
<dbReference type="AlphaFoldDB" id="A0A1M6AAS9"/>
<accession>A0A1M6AAS9</accession>
<dbReference type="SUPFAM" id="SSF47741">
    <property type="entry name" value="CO dehydrogenase ISP C-domain like"/>
    <property type="match status" value="1"/>
</dbReference>
<keyword evidence="5" id="KW-0411">Iron-sulfur</keyword>
<evidence type="ECO:0000256" key="3">
    <source>
        <dbReference type="ARBA" id="ARBA00023002"/>
    </source>
</evidence>
<evidence type="ECO:0000313" key="9">
    <source>
        <dbReference type="Proteomes" id="UP000184052"/>
    </source>
</evidence>
<dbReference type="InterPro" id="IPR051452">
    <property type="entry name" value="Diverse_Oxidoreductases"/>
</dbReference>
<dbReference type="Pfam" id="PF01799">
    <property type="entry name" value="Fer2_2"/>
    <property type="match status" value="1"/>
</dbReference>
<gene>
    <name evidence="8" type="ORF">SAMN02745751_00052</name>
</gene>
<dbReference type="PANTHER" id="PTHR44379:SF5">
    <property type="entry name" value="OXIDOREDUCTASE WITH IRON-SULFUR SUBUNIT"/>
    <property type="match status" value="1"/>
</dbReference>
<dbReference type="GO" id="GO:0051537">
    <property type="term" value="F:2 iron, 2 sulfur cluster binding"/>
    <property type="evidence" value="ECO:0007669"/>
    <property type="project" value="UniProtKB-KW"/>
</dbReference>
<protein>
    <submittedName>
        <fullName evidence="8">Carbon-monoxide dehydrogenase small subunit</fullName>
    </submittedName>
</protein>
<dbReference type="SUPFAM" id="SSF54292">
    <property type="entry name" value="2Fe-2S ferredoxin-like"/>
    <property type="match status" value="1"/>
</dbReference>
<dbReference type="STRING" id="1121476.SAMN02745751_00052"/>
<dbReference type="PROSITE" id="PS00197">
    <property type="entry name" value="2FE2S_FER_1"/>
    <property type="match status" value="1"/>
</dbReference>
<keyword evidence="9" id="KW-1185">Reference proteome</keyword>
<dbReference type="InterPro" id="IPR012675">
    <property type="entry name" value="Beta-grasp_dom_sf"/>
</dbReference>
<evidence type="ECO:0000259" key="7">
    <source>
        <dbReference type="PROSITE" id="PS51085"/>
    </source>
</evidence>
<dbReference type="InterPro" id="IPR036010">
    <property type="entry name" value="2Fe-2S_ferredoxin-like_sf"/>
</dbReference>
<sequence length="169" mass="18316">MENNLTIEITINGKKMTQQISPAMTLLDLIRKELNLKGTKKGCNNGNCGSCTVLMDGKPVNSCMTLAVQADGKNILTIEGLSDGSILHPIQESFIEKGAIQCGFCTPGMVISAKGLLDKNPEPTEDEIREGISGNYCRCTGYTKITDAVKHSAAVLRNEKDQLMEVDHE</sequence>
<dbReference type="GO" id="GO:0016491">
    <property type="term" value="F:oxidoreductase activity"/>
    <property type="evidence" value="ECO:0007669"/>
    <property type="project" value="UniProtKB-KW"/>
</dbReference>
<dbReference type="PROSITE" id="PS51085">
    <property type="entry name" value="2FE2S_FER_2"/>
    <property type="match status" value="1"/>
</dbReference>
<evidence type="ECO:0000256" key="2">
    <source>
        <dbReference type="ARBA" id="ARBA00022723"/>
    </source>
</evidence>
<dbReference type="EMBL" id="FQZL01000004">
    <property type="protein sequence ID" value="SHI33585.1"/>
    <property type="molecule type" value="Genomic_DNA"/>
</dbReference>
<organism evidence="8 9">
    <name type="scientific">Dethiosulfatibacter aminovorans DSM 17477</name>
    <dbReference type="NCBI Taxonomy" id="1121476"/>
    <lineage>
        <taxon>Bacteria</taxon>
        <taxon>Bacillati</taxon>
        <taxon>Bacillota</taxon>
        <taxon>Tissierellia</taxon>
        <taxon>Dethiosulfatibacter</taxon>
    </lineage>
</organism>
<feature type="domain" description="2Fe-2S ferredoxin-type" evidence="7">
    <location>
        <begin position="5"/>
        <end position="81"/>
    </location>
</feature>
<evidence type="ECO:0000256" key="6">
    <source>
        <dbReference type="ARBA" id="ARBA00060707"/>
    </source>
</evidence>
<dbReference type="GO" id="GO:0046872">
    <property type="term" value="F:metal ion binding"/>
    <property type="evidence" value="ECO:0007669"/>
    <property type="project" value="UniProtKB-KW"/>
</dbReference>
<evidence type="ECO:0000256" key="1">
    <source>
        <dbReference type="ARBA" id="ARBA00022714"/>
    </source>
</evidence>
<evidence type="ECO:0000313" key="8">
    <source>
        <dbReference type="EMBL" id="SHI33585.1"/>
    </source>
</evidence>
<dbReference type="Pfam" id="PF00111">
    <property type="entry name" value="Fer2"/>
    <property type="match status" value="1"/>
</dbReference>
<dbReference type="FunFam" id="1.10.150.120:FF:000003">
    <property type="entry name" value="Carbon monoxide dehydrogenase, small subunit"/>
    <property type="match status" value="1"/>
</dbReference>
<proteinExistence type="predicted"/>
<dbReference type="Gene3D" id="1.10.150.120">
    <property type="entry name" value="[2Fe-2S]-binding domain"/>
    <property type="match status" value="1"/>
</dbReference>
<keyword evidence="1" id="KW-0001">2Fe-2S</keyword>
<keyword evidence="2" id="KW-0479">Metal-binding</keyword>
<dbReference type="FunFam" id="3.10.20.30:FF:000020">
    <property type="entry name" value="Xanthine dehydrogenase iron-sulfur subunit"/>
    <property type="match status" value="1"/>
</dbReference>
<dbReference type="RefSeq" id="WP_281257982.1">
    <property type="nucleotide sequence ID" value="NZ_FQZL01000004.1"/>
</dbReference>
<name>A0A1M6AAS9_9FIRM</name>